<feature type="compositionally biased region" description="Polar residues" evidence="3">
    <location>
        <begin position="820"/>
        <end position="865"/>
    </location>
</feature>
<dbReference type="AlphaFoldDB" id="A0AAD9Q655"/>
<organism evidence="5 6">
    <name type="scientific">Acropora cervicornis</name>
    <name type="common">Staghorn coral</name>
    <dbReference type="NCBI Taxonomy" id="6130"/>
    <lineage>
        <taxon>Eukaryota</taxon>
        <taxon>Metazoa</taxon>
        <taxon>Cnidaria</taxon>
        <taxon>Anthozoa</taxon>
        <taxon>Hexacorallia</taxon>
        <taxon>Scleractinia</taxon>
        <taxon>Astrocoeniina</taxon>
        <taxon>Acroporidae</taxon>
        <taxon>Acropora</taxon>
    </lineage>
</organism>
<dbReference type="PRINTS" id="PR00837">
    <property type="entry name" value="V5TPXLIKE"/>
</dbReference>
<dbReference type="SMART" id="SM00198">
    <property type="entry name" value="SCP"/>
    <property type="match status" value="2"/>
</dbReference>
<dbReference type="Pfam" id="PF01549">
    <property type="entry name" value="ShK"/>
    <property type="match status" value="2"/>
</dbReference>
<evidence type="ECO:0000313" key="6">
    <source>
        <dbReference type="Proteomes" id="UP001249851"/>
    </source>
</evidence>
<accession>A0AAD9Q655</accession>
<dbReference type="SMART" id="SM00254">
    <property type="entry name" value="ShKT"/>
    <property type="match status" value="2"/>
</dbReference>
<evidence type="ECO:0000256" key="1">
    <source>
        <dbReference type="ARBA" id="ARBA00022656"/>
    </source>
</evidence>
<dbReference type="SUPFAM" id="SSF55797">
    <property type="entry name" value="PR-1-like"/>
    <property type="match status" value="2"/>
</dbReference>
<evidence type="ECO:0000256" key="3">
    <source>
        <dbReference type="SAM" id="MobiDB-lite"/>
    </source>
</evidence>
<evidence type="ECO:0000256" key="2">
    <source>
        <dbReference type="PROSITE-ProRule" id="PRU01005"/>
    </source>
</evidence>
<protein>
    <submittedName>
        <fullName evidence="5">Golgi-associated plant pathogenesis-related protein 1</fullName>
    </submittedName>
</protein>
<proteinExistence type="predicted"/>
<sequence length="1148" mass="127445">MQLKQFQLKQFMVQPEQLVLFYEEITELSNWDEKKVPCLSKNSMIQRLFQLTGCNSTCQKECIDVINKYRMNHQARRVAFSQSLADKAQKWADGGRFGYDMKSRGKFGQLIEWDVKGELNNFTAVIKHWHDKERDFDFKSGRSRTGKTLHDFTQIVWKRAQKAGCGQSEIFGSRYYVVWMDSEGIFRPNVSDSAANVGAPKKEDLHWYETGVKRKPTLVVHSKLKEEPSSLRAVVAPDGSIANIAGKLQYRLSKSFKDPDLNEMQDRQKALSIKPLLKQYLYHDSLNNIVLDENKDTASYHVVPGTEDKANWQKGAESLVQLGSGKSRNENNANVGTIPNEDEDVRKQASRFQSMVIQDDELLAKDAEGENKEPASSEGNSGTELGETYEQKQADAIQSVISQEDDLIQHGNDDAYSESTGNNSSVSPKMFQRKPISYFASGIALNNNPIASLFPGMDSKPVPDSSSVTYNIMLNGDTTEKEPPNERPRKESLQSNASTFSFAETKSTTVAKGDSNVTTIKQGQKVGVARDPTVLSEGNATGTGKKLIANLNRQVSAPASSRFPQNGNSTGTGNTIKSTSSNVVDAVSSTSRVHQVTSPAVITLPKSSSRPIKLVFHVKDMKDVDGSSQVHQQLGRMNNGLEQHLNDEDECHDDTLQCNLWATNGHCRGVAYAEFMKRHCKATCGYCGLPSIIKETSKLTKNITLSQDETCEDAPGYEFSCAKWQEQGYCEKREKEMRSFCGKTCGFCVTSHSNKGNSPWLFPTPGPFLESGVHLLSDKPNSNVYPTAITEKPVSMSLESLRTSRNNALVVKGGSTASESNLRFGSRLGDTSRQPPKEQSTGDETVDQNQLHSQPPRLSQSNSVPVSLKAHGGFHPQSFSLNKNSLSEQFTANKEDEMIEKGIKALQNRVQAPLEISAIAKSKPGCRHRLCKEKVKTQQAKARATIKNRGVSSIKPGINARGKEVATKGCDVKCQQECLSAHNRYRLNHGAPPLKLDQTLANQAQQWADKKVFKHSPWAGGQGGETIALGSLYPTFTAAVKAWHDEEKDYNWSTGTGDRGMKVNHFTQVVWKRALLLGCGRTRVNGEPYYIAQMDTPGVIAGLPGFEKSNVGRPKEPDLHWFMESSPYWKEMQTKDSIPKNVEHRILR</sequence>
<feature type="region of interest" description="Disordered" evidence="3">
    <location>
        <begin position="820"/>
        <end position="880"/>
    </location>
</feature>
<comment type="caution">
    <text evidence="2">Lacks conserved residue(s) required for the propagation of feature annotation.</text>
</comment>
<dbReference type="Proteomes" id="UP001249851">
    <property type="component" value="Unassembled WGS sequence"/>
</dbReference>
<keyword evidence="6" id="KW-1185">Reference proteome</keyword>
<name>A0AAD9Q655_ACRCE</name>
<dbReference type="GO" id="GO:0090729">
    <property type="term" value="F:toxin activity"/>
    <property type="evidence" value="ECO:0007669"/>
    <property type="project" value="UniProtKB-KW"/>
</dbReference>
<feature type="region of interest" description="Disordered" evidence="3">
    <location>
        <begin position="475"/>
        <end position="507"/>
    </location>
</feature>
<dbReference type="Pfam" id="PF00188">
    <property type="entry name" value="CAP"/>
    <property type="match status" value="2"/>
</dbReference>
<reference evidence="5" key="2">
    <citation type="journal article" date="2023" name="Science">
        <title>Genomic signatures of disease resistance in endangered staghorn corals.</title>
        <authorList>
            <person name="Vollmer S.V."/>
            <person name="Selwyn J.D."/>
            <person name="Despard B.A."/>
            <person name="Roesel C.L."/>
        </authorList>
    </citation>
    <scope>NUCLEOTIDE SEQUENCE</scope>
    <source>
        <strain evidence="5">K2</strain>
    </source>
</reference>
<dbReference type="PANTHER" id="PTHR10334">
    <property type="entry name" value="CYSTEINE-RICH SECRETORY PROTEIN-RELATED"/>
    <property type="match status" value="1"/>
</dbReference>
<feature type="compositionally biased region" description="Polar residues" evidence="3">
    <location>
        <begin position="324"/>
        <end position="337"/>
    </location>
</feature>
<dbReference type="PROSITE" id="PS51670">
    <property type="entry name" value="SHKT"/>
    <property type="match status" value="2"/>
</dbReference>
<feature type="compositionally biased region" description="Polar residues" evidence="3">
    <location>
        <begin position="493"/>
        <end position="507"/>
    </location>
</feature>
<dbReference type="EMBL" id="JARQWQ010000062">
    <property type="protein sequence ID" value="KAK2555458.1"/>
    <property type="molecule type" value="Genomic_DNA"/>
</dbReference>
<dbReference type="InterPro" id="IPR035940">
    <property type="entry name" value="CAP_sf"/>
</dbReference>
<reference evidence="5" key="1">
    <citation type="journal article" date="2023" name="G3 (Bethesda)">
        <title>Whole genome assembly and annotation of the endangered Caribbean coral Acropora cervicornis.</title>
        <authorList>
            <person name="Selwyn J.D."/>
            <person name="Vollmer S.V."/>
        </authorList>
    </citation>
    <scope>NUCLEOTIDE SEQUENCE</scope>
    <source>
        <strain evidence="5">K2</strain>
    </source>
</reference>
<feature type="region of interest" description="Disordered" evidence="3">
    <location>
        <begin position="322"/>
        <end position="348"/>
    </location>
</feature>
<dbReference type="CDD" id="cd05382">
    <property type="entry name" value="CAP_GAPR1-like"/>
    <property type="match status" value="1"/>
</dbReference>
<dbReference type="InterPro" id="IPR014044">
    <property type="entry name" value="CAP_dom"/>
</dbReference>
<dbReference type="InterPro" id="IPR001283">
    <property type="entry name" value="CRISP-related"/>
</dbReference>
<keyword evidence="1" id="KW-0800">Toxin</keyword>
<feature type="domain" description="ShKT" evidence="4">
    <location>
        <begin position="651"/>
        <end position="687"/>
    </location>
</feature>
<feature type="region of interest" description="Disordered" evidence="3">
    <location>
        <begin position="558"/>
        <end position="580"/>
    </location>
</feature>
<feature type="compositionally biased region" description="Basic and acidic residues" evidence="3">
    <location>
        <begin position="478"/>
        <end position="492"/>
    </location>
</feature>
<comment type="caution">
    <text evidence="5">The sequence shown here is derived from an EMBL/GenBank/DDBJ whole genome shotgun (WGS) entry which is preliminary data.</text>
</comment>
<dbReference type="InterPro" id="IPR034113">
    <property type="entry name" value="SCP_GAPR1-like"/>
</dbReference>
<feature type="domain" description="ShKT" evidence="4">
    <location>
        <begin position="711"/>
        <end position="748"/>
    </location>
</feature>
<dbReference type="Gene3D" id="1.10.10.1940">
    <property type="match status" value="2"/>
</dbReference>
<dbReference type="Gene3D" id="3.40.33.10">
    <property type="entry name" value="CAP"/>
    <property type="match status" value="2"/>
</dbReference>
<dbReference type="InterPro" id="IPR003582">
    <property type="entry name" value="ShKT_dom"/>
</dbReference>
<evidence type="ECO:0000313" key="5">
    <source>
        <dbReference type="EMBL" id="KAK2555458.1"/>
    </source>
</evidence>
<evidence type="ECO:0000259" key="4">
    <source>
        <dbReference type="PROSITE" id="PS51670"/>
    </source>
</evidence>
<gene>
    <name evidence="5" type="ORF">P5673_022793</name>
</gene>